<reference evidence="2" key="1">
    <citation type="journal article" date="2025" name="Aquaculture">
        <title>Assessment of the bioflocculant production and safety properties of Metabacillus hrfriensis sp. nov. based on phenotypic and whole-genome sequencing analysis.</title>
        <authorList>
            <person name="Zhang R."/>
            <person name="Zhao Z."/>
            <person name="Luo L."/>
            <person name="Wang S."/>
            <person name="Guo K."/>
            <person name="Xu W."/>
        </authorList>
    </citation>
    <scope>NUCLEOTIDE SEQUENCE [LARGE SCALE GENOMIC DNA]</scope>
    <source>
        <strain evidence="2">CT-WN-B3</strain>
    </source>
</reference>
<keyword evidence="1" id="KW-0808">Transferase</keyword>
<organism evidence="1 2">
    <name type="scientific">Metabacillus hrfriensis</name>
    <dbReference type="NCBI Taxonomy" id="3048891"/>
    <lineage>
        <taxon>Bacteria</taxon>
        <taxon>Bacillati</taxon>
        <taxon>Bacillota</taxon>
        <taxon>Bacilli</taxon>
        <taxon>Bacillales</taxon>
        <taxon>Bacillaceae</taxon>
        <taxon>Metabacillus</taxon>
    </lineage>
</organism>
<keyword evidence="2" id="KW-1185">Reference proteome</keyword>
<evidence type="ECO:0000313" key="2">
    <source>
        <dbReference type="Proteomes" id="UP001226091"/>
    </source>
</evidence>
<sequence>MSHVFPTYARWDLEIKEANGSVATDQNGKTYLDFISGIAVCNLGHGDKDVKQAVQDQLDKVWHVSNLFQHSLQEEVAEILTANSCGDAVFFCNSGAEANEAAIKLARKHTGKTKIVTFKQSFHGRTFATMSATGQSKIHDGFGPLLPQFEYLPYNDTESLQQLEGDGYAAIMLEVIQGEGGVVPAEASFIEEVKKTCERLSALLIIDEVQTGIGRTGLPFAYQHFQIEPDIITAAKGLGSGFPVGAMIGKKELIASFQPGSHGTTFGGNPLAMAAAKATLTKIFQPQFLHEVVKKSEKMADLLKDSLLHAPAVTEIRGKGFMIGIQLNQESAPIISELRSNGLLTLPAGPDVIRLLPPLTVTADEIDEAIAIIEKTIKHTALTVSQ</sequence>
<keyword evidence="1" id="KW-0032">Aminotransferase</keyword>
<proteinExistence type="predicted"/>
<gene>
    <name evidence="1" type="ORF">QLQ22_05850</name>
</gene>
<dbReference type="Proteomes" id="UP001226091">
    <property type="component" value="Chromosome"/>
</dbReference>
<evidence type="ECO:0000313" key="1">
    <source>
        <dbReference type="EMBL" id="WHZ58859.1"/>
    </source>
</evidence>
<accession>A0ACD4REK6</accession>
<dbReference type="EMBL" id="CP126116">
    <property type="protein sequence ID" value="WHZ58859.1"/>
    <property type="molecule type" value="Genomic_DNA"/>
</dbReference>
<dbReference type="EC" id="2.6.1.11" evidence="1"/>
<name>A0ACD4REK6_9BACI</name>
<protein>
    <submittedName>
        <fullName evidence="1">Acetylornithine transaminase</fullName>
        <ecNumber evidence="1">2.6.1.11</ecNumber>
    </submittedName>
</protein>